<keyword evidence="5" id="KW-0472">Membrane</keyword>
<protein>
    <submittedName>
        <fullName evidence="7">Unannotated protein</fullName>
    </submittedName>
</protein>
<evidence type="ECO:0000313" key="9">
    <source>
        <dbReference type="EMBL" id="CAB4886908.1"/>
    </source>
</evidence>
<dbReference type="GO" id="GO:0005886">
    <property type="term" value="C:plasma membrane"/>
    <property type="evidence" value="ECO:0007669"/>
    <property type="project" value="UniProtKB-SubCell"/>
</dbReference>
<evidence type="ECO:0000256" key="5">
    <source>
        <dbReference type="ARBA" id="ARBA00023136"/>
    </source>
</evidence>
<feature type="domain" description="Phosphatidylglycerol lysyltransferase C-terminal" evidence="6">
    <location>
        <begin position="52"/>
        <end position="330"/>
    </location>
</feature>
<reference evidence="7" key="1">
    <citation type="submission" date="2020-05" db="EMBL/GenBank/DDBJ databases">
        <authorList>
            <person name="Chiriac C."/>
            <person name="Salcher M."/>
            <person name="Ghai R."/>
            <person name="Kavagutti S V."/>
        </authorList>
    </citation>
    <scope>NUCLEOTIDE SEQUENCE</scope>
</reference>
<keyword evidence="3" id="KW-0812">Transmembrane</keyword>
<accession>A0A6J6R7J3</accession>
<dbReference type="EMBL" id="CAEZXX010000106">
    <property type="protein sequence ID" value="CAB4717125.1"/>
    <property type="molecule type" value="Genomic_DNA"/>
</dbReference>
<organism evidence="7">
    <name type="scientific">freshwater metagenome</name>
    <dbReference type="NCBI Taxonomy" id="449393"/>
    <lineage>
        <taxon>unclassified sequences</taxon>
        <taxon>metagenomes</taxon>
        <taxon>ecological metagenomes</taxon>
    </lineage>
</organism>
<evidence type="ECO:0000256" key="4">
    <source>
        <dbReference type="ARBA" id="ARBA00022989"/>
    </source>
</evidence>
<name>A0A6J6R7J3_9ZZZZ</name>
<gene>
    <name evidence="7" type="ORF">UFOPK2602_01484</name>
    <name evidence="8" type="ORF">UFOPK2806_02442</name>
    <name evidence="9" type="ORF">UFOPK3417_02123</name>
    <name evidence="10" type="ORF">UFOPK4306_02298</name>
</gene>
<dbReference type="GO" id="GO:0055091">
    <property type="term" value="P:phospholipid homeostasis"/>
    <property type="evidence" value="ECO:0007669"/>
    <property type="project" value="TreeGrafter"/>
</dbReference>
<dbReference type="InterPro" id="IPR051211">
    <property type="entry name" value="PG_lysyltransferase"/>
</dbReference>
<dbReference type="GO" id="GO:0016755">
    <property type="term" value="F:aminoacyltransferase activity"/>
    <property type="evidence" value="ECO:0007669"/>
    <property type="project" value="TreeGrafter"/>
</dbReference>
<keyword evidence="2" id="KW-1003">Cell membrane</keyword>
<dbReference type="InterPro" id="IPR024320">
    <property type="entry name" value="LPG_synthase_C"/>
</dbReference>
<dbReference type="AlphaFoldDB" id="A0A6J6R7J3"/>
<evidence type="ECO:0000259" key="6">
    <source>
        <dbReference type="Pfam" id="PF09924"/>
    </source>
</evidence>
<sequence length="354" mass="40368">MVTRRAQPYLSDDLVVQRVDDCREEVAIVLATVGHEAGQYHALSPDPWNVLWNDDRSAFVLFIEEGRCIFVWRSPVAAPGLELDMLSRIQDYARQRRKTMIGVLVNDAYCQAARRLGMRPVWAAHETFHSLPDWTMQGGRREKLRLARNHARKRGFEWREADPMNDPTDRAALEATEVRWKSARRQRATDSFQRTSFTELAEIRRYFVCEGPTDTSPAAGRGIVAFVGCTPVSSEGWYLQDPVRLDTAPRGALEGCFIAAMDAFRDDGYKFASNGPLPFWSPEGAPPNAHRLGPVGMRVVNFFDRQYRFRGINQFRSKLDPDRVEPLYIVVSRRVLTPGTARSIVRVLTKRIPD</sequence>
<proteinExistence type="predicted"/>
<evidence type="ECO:0000256" key="1">
    <source>
        <dbReference type="ARBA" id="ARBA00004651"/>
    </source>
</evidence>
<evidence type="ECO:0000313" key="8">
    <source>
        <dbReference type="EMBL" id="CAB4771308.1"/>
    </source>
</evidence>
<dbReference type="EMBL" id="CAFBLR010000311">
    <property type="protein sequence ID" value="CAB4886908.1"/>
    <property type="molecule type" value="Genomic_DNA"/>
</dbReference>
<dbReference type="PANTHER" id="PTHR34697">
    <property type="entry name" value="PHOSPHATIDYLGLYCEROL LYSYLTRANSFERASE"/>
    <property type="match status" value="1"/>
</dbReference>
<evidence type="ECO:0000256" key="2">
    <source>
        <dbReference type="ARBA" id="ARBA00022475"/>
    </source>
</evidence>
<dbReference type="EMBL" id="CAFBQP010000127">
    <property type="protein sequence ID" value="CAB5068135.1"/>
    <property type="molecule type" value="Genomic_DNA"/>
</dbReference>
<comment type="subcellular location">
    <subcellularLocation>
        <location evidence="1">Cell membrane</location>
        <topology evidence="1">Multi-pass membrane protein</topology>
    </subcellularLocation>
</comment>
<dbReference type="EMBL" id="CAEZYY010000056">
    <property type="protein sequence ID" value="CAB4771308.1"/>
    <property type="molecule type" value="Genomic_DNA"/>
</dbReference>
<dbReference type="Pfam" id="PF09924">
    <property type="entry name" value="LPG_synthase_C"/>
    <property type="match status" value="1"/>
</dbReference>
<keyword evidence="4" id="KW-1133">Transmembrane helix</keyword>
<evidence type="ECO:0000313" key="10">
    <source>
        <dbReference type="EMBL" id="CAB5068135.1"/>
    </source>
</evidence>
<evidence type="ECO:0000313" key="7">
    <source>
        <dbReference type="EMBL" id="CAB4717125.1"/>
    </source>
</evidence>
<dbReference type="PANTHER" id="PTHR34697:SF2">
    <property type="entry name" value="PHOSPHATIDYLGLYCEROL LYSYLTRANSFERASE"/>
    <property type="match status" value="1"/>
</dbReference>
<evidence type="ECO:0000256" key="3">
    <source>
        <dbReference type="ARBA" id="ARBA00022692"/>
    </source>
</evidence>